<proteinExistence type="predicted"/>
<comment type="caution">
    <text evidence="3">The sequence shown here is derived from an EMBL/GenBank/DDBJ whole genome shotgun (WGS) entry which is preliminary data.</text>
</comment>
<organism evidence="3 4">
    <name type="scientific">Enhygromyxa salina</name>
    <dbReference type="NCBI Taxonomy" id="215803"/>
    <lineage>
        <taxon>Bacteria</taxon>
        <taxon>Pseudomonadati</taxon>
        <taxon>Myxococcota</taxon>
        <taxon>Polyangia</taxon>
        <taxon>Nannocystales</taxon>
        <taxon>Nannocystaceae</taxon>
        <taxon>Enhygromyxa</taxon>
    </lineage>
</organism>
<reference evidence="3 4" key="1">
    <citation type="submission" date="2018-03" db="EMBL/GenBank/DDBJ databases">
        <title>Draft Genome Sequences of the Obligatory Marine Myxobacteria Enhygromyxa salina SWB007.</title>
        <authorList>
            <person name="Poehlein A."/>
            <person name="Moghaddam J.A."/>
            <person name="Harms H."/>
            <person name="Alanjari M."/>
            <person name="Koenig G.M."/>
            <person name="Daniel R."/>
            <person name="Schaeberle T.F."/>
        </authorList>
    </citation>
    <scope>NUCLEOTIDE SEQUENCE [LARGE SCALE GENOMIC DNA]</scope>
    <source>
        <strain evidence="3 4">SWB007</strain>
    </source>
</reference>
<dbReference type="AlphaFoldDB" id="A0A2S9XU32"/>
<feature type="compositionally biased region" description="Polar residues" evidence="1">
    <location>
        <begin position="474"/>
        <end position="486"/>
    </location>
</feature>
<gene>
    <name evidence="3" type="ORF">ENSA7_71910</name>
</gene>
<dbReference type="InterPro" id="IPR018750">
    <property type="entry name" value="DUF2306_membrane"/>
</dbReference>
<feature type="transmembrane region" description="Helical" evidence="2">
    <location>
        <begin position="143"/>
        <end position="167"/>
    </location>
</feature>
<protein>
    <submittedName>
        <fullName evidence="3">Uncharacterized protein</fullName>
    </submittedName>
</protein>
<feature type="transmembrane region" description="Helical" evidence="2">
    <location>
        <begin position="174"/>
        <end position="190"/>
    </location>
</feature>
<feature type="transmembrane region" description="Helical" evidence="2">
    <location>
        <begin position="12"/>
        <end position="30"/>
    </location>
</feature>
<feature type="transmembrane region" description="Helical" evidence="2">
    <location>
        <begin position="250"/>
        <end position="270"/>
    </location>
</feature>
<feature type="transmembrane region" description="Helical" evidence="2">
    <location>
        <begin position="319"/>
        <end position="337"/>
    </location>
</feature>
<keyword evidence="2" id="KW-1133">Transmembrane helix</keyword>
<evidence type="ECO:0000256" key="1">
    <source>
        <dbReference type="SAM" id="MobiDB-lite"/>
    </source>
</evidence>
<feature type="transmembrane region" description="Helical" evidence="2">
    <location>
        <begin position="109"/>
        <end position="131"/>
    </location>
</feature>
<sequence>MTTKTGRTVAGGIALIATLAVTVFFAGLAIEHGLSLYRDGPELEAVVNALLTSPSFIFGEGSIRYANEHYPVEALKMAFHMTLGGTALGLGALQFIPGMRRRFPRLHRFGGVAVWVTTTVSMIGAMAYLTVTPMTATASGPGFWLALWALALLTLGLLSQAIITVFARDFRSHMVWMALVFAALGTAPMLRLDWVVFHYLLPLDHEHINLAVTGFVLLQTIAVMAWWLATFGAQELPPRKVAPTTDRAPALLIVAAVAAGLVLLHEGLLAPYGLDALGDLRDASDRLTPLGGALASLPTFAALALLPRASRAVMGGERLPLPFTLVGLLAAVGWIVAGATMTGDTLARVGVAACWIGTGGFVLLALVAATVSRADGSARGWAWIGAATLLTPAVWPAALAPGLLVGASFAESSYGALIVASSLTAAGGVVVGFGARVFAPSRALQSIRRRRDDWLRSRRLRSPRPHPQPGTIYGSATTHSAASPKL</sequence>
<feature type="transmembrane region" description="Helical" evidence="2">
    <location>
        <begin position="349"/>
        <end position="369"/>
    </location>
</feature>
<feature type="region of interest" description="Disordered" evidence="1">
    <location>
        <begin position="455"/>
        <end position="486"/>
    </location>
</feature>
<feature type="transmembrane region" description="Helical" evidence="2">
    <location>
        <begin position="290"/>
        <end position="307"/>
    </location>
</feature>
<keyword evidence="2" id="KW-0812">Transmembrane</keyword>
<dbReference type="OrthoDB" id="7057209at2"/>
<feature type="transmembrane region" description="Helical" evidence="2">
    <location>
        <begin position="210"/>
        <end position="229"/>
    </location>
</feature>
<dbReference type="EMBL" id="PVNL01000135">
    <property type="protein sequence ID" value="PRP96376.1"/>
    <property type="molecule type" value="Genomic_DNA"/>
</dbReference>
<dbReference type="RefSeq" id="WP_106093973.1">
    <property type="nucleotide sequence ID" value="NZ_PVNL01000135.1"/>
</dbReference>
<feature type="transmembrane region" description="Helical" evidence="2">
    <location>
        <begin position="77"/>
        <end position="97"/>
    </location>
</feature>
<dbReference type="Pfam" id="PF10067">
    <property type="entry name" value="DUF2306"/>
    <property type="match status" value="1"/>
</dbReference>
<dbReference type="Proteomes" id="UP000238823">
    <property type="component" value="Unassembled WGS sequence"/>
</dbReference>
<keyword evidence="2" id="KW-0472">Membrane</keyword>
<name>A0A2S9XU32_9BACT</name>
<evidence type="ECO:0000256" key="2">
    <source>
        <dbReference type="SAM" id="Phobius"/>
    </source>
</evidence>
<feature type="transmembrane region" description="Helical" evidence="2">
    <location>
        <begin position="416"/>
        <end position="439"/>
    </location>
</feature>
<evidence type="ECO:0000313" key="3">
    <source>
        <dbReference type="EMBL" id="PRP96376.1"/>
    </source>
</evidence>
<accession>A0A2S9XU32</accession>
<evidence type="ECO:0000313" key="4">
    <source>
        <dbReference type="Proteomes" id="UP000238823"/>
    </source>
</evidence>
<feature type="transmembrane region" description="Helical" evidence="2">
    <location>
        <begin position="381"/>
        <end position="404"/>
    </location>
</feature>